<evidence type="ECO:0000256" key="1">
    <source>
        <dbReference type="SAM" id="MobiDB-lite"/>
    </source>
</evidence>
<evidence type="ECO:0000313" key="4">
    <source>
        <dbReference type="EMBL" id="QEW29993.1"/>
    </source>
</evidence>
<reference evidence="4 6" key="2">
    <citation type="submission" date="2018-08" db="EMBL/GenBank/DDBJ databases">
        <title>Genetic Globetrotter - A new plasmid hitch-hiking vast phylogenetic and geographic distances.</title>
        <authorList>
            <person name="Vollmers J."/>
            <person name="Petersen J."/>
        </authorList>
    </citation>
    <scope>NUCLEOTIDE SEQUENCE [LARGE SCALE GENOMIC DNA]</scope>
    <source>
        <strain evidence="4 6">DSM 26383</strain>
        <plasmid evidence="4">pRIdsm_02</plasmid>
        <plasmid evidence="6">pridsm_02</plasmid>
    </source>
</reference>
<keyword evidence="4" id="KW-0614">Plasmid</keyword>
<keyword evidence="2" id="KW-0732">Signal</keyword>
<evidence type="ECO:0000256" key="2">
    <source>
        <dbReference type="SAM" id="SignalP"/>
    </source>
</evidence>
<dbReference type="EMBL" id="LAXI01000032">
    <property type="protein sequence ID" value="KRS14869.1"/>
    <property type="molecule type" value="Genomic_DNA"/>
</dbReference>
<dbReference type="Proteomes" id="UP000325785">
    <property type="component" value="Plasmid pRIdsm_02"/>
</dbReference>
<gene>
    <name evidence="4" type="ORF">RIdsm_05839</name>
    <name evidence="3" type="ORF">XM52_26775</name>
</gene>
<protein>
    <recommendedName>
        <fullName evidence="7">EF-hand domain-containing protein</fullName>
    </recommendedName>
</protein>
<feature type="region of interest" description="Disordered" evidence="1">
    <location>
        <begin position="25"/>
        <end position="70"/>
    </location>
</feature>
<geneLocation type="plasmid" evidence="4">
    <name>pRIdsm_02</name>
</geneLocation>
<dbReference type="EMBL" id="CP031600">
    <property type="protein sequence ID" value="QEW29993.1"/>
    <property type="molecule type" value="Genomic_DNA"/>
</dbReference>
<dbReference type="KEGG" id="rid:RIdsm_05839"/>
<organism evidence="3 5">
    <name type="scientific">Roseovarius indicus</name>
    <dbReference type="NCBI Taxonomy" id="540747"/>
    <lineage>
        <taxon>Bacteria</taxon>
        <taxon>Pseudomonadati</taxon>
        <taxon>Pseudomonadota</taxon>
        <taxon>Alphaproteobacteria</taxon>
        <taxon>Rhodobacterales</taxon>
        <taxon>Roseobacteraceae</taxon>
        <taxon>Roseovarius</taxon>
    </lineage>
</organism>
<dbReference type="AlphaFoldDB" id="A0A0T5P164"/>
<name>A0A0T5P164_9RHOB</name>
<evidence type="ECO:0000313" key="5">
    <source>
        <dbReference type="Proteomes" id="UP000051401"/>
    </source>
</evidence>
<reference evidence="3 5" key="1">
    <citation type="submission" date="2015-04" db="EMBL/GenBank/DDBJ databases">
        <title>The draft genome sequence of Roseovarius indicus B108T.</title>
        <authorList>
            <person name="Li G."/>
            <person name="Lai Q."/>
            <person name="Shao Z."/>
            <person name="Yan P."/>
        </authorList>
    </citation>
    <scope>NUCLEOTIDE SEQUENCE [LARGE SCALE GENOMIC DNA]</scope>
    <source>
        <strain evidence="3 5">B108</strain>
    </source>
</reference>
<dbReference type="Proteomes" id="UP000051401">
    <property type="component" value="Unassembled WGS sequence"/>
</dbReference>
<proteinExistence type="predicted"/>
<dbReference type="STRING" id="540747.SAMN04488031_11752"/>
<geneLocation type="plasmid" evidence="6">
    <name>pridsm_02</name>
</geneLocation>
<sequence length="91" mass="9880">MKHNLMLILLTAAAVGAGGAVLADNGYGSGHHELPERGENTHSGDTMKGHFRHIDRNQDGMASRAEVEAHDGRDKWFKRNALLGEFANPGF</sequence>
<feature type="compositionally biased region" description="Basic and acidic residues" evidence="1">
    <location>
        <begin position="30"/>
        <end position="58"/>
    </location>
</feature>
<accession>A0A0T5P164</accession>
<feature type="chain" id="PRO_5010437282" description="EF-hand domain-containing protein" evidence="2">
    <location>
        <begin position="24"/>
        <end position="91"/>
    </location>
</feature>
<evidence type="ECO:0008006" key="7">
    <source>
        <dbReference type="Google" id="ProtNLM"/>
    </source>
</evidence>
<dbReference type="RefSeq" id="WP_143100550.1">
    <property type="nucleotide sequence ID" value="NZ_CP031600.1"/>
</dbReference>
<feature type="signal peptide" evidence="2">
    <location>
        <begin position="1"/>
        <end position="23"/>
    </location>
</feature>
<dbReference type="OrthoDB" id="7744110at2"/>
<keyword evidence="5" id="KW-1185">Reference proteome</keyword>
<dbReference type="PATRIC" id="fig|540747.5.peg.4121"/>
<evidence type="ECO:0000313" key="3">
    <source>
        <dbReference type="EMBL" id="KRS14869.1"/>
    </source>
</evidence>
<evidence type="ECO:0000313" key="6">
    <source>
        <dbReference type="Proteomes" id="UP000325785"/>
    </source>
</evidence>